<feature type="domain" description="POU-specific atypical" evidence="11">
    <location>
        <begin position="167"/>
        <end position="263"/>
    </location>
</feature>
<protein>
    <submittedName>
        <fullName evidence="13">Uncharacterized protein</fullName>
    </submittedName>
</protein>
<feature type="region of interest" description="Disordered" evidence="9">
    <location>
        <begin position="113"/>
        <end position="172"/>
    </location>
</feature>
<dbReference type="PROSITE" id="PS51937">
    <property type="entry name" value="HNF_P1"/>
    <property type="match status" value="1"/>
</dbReference>
<dbReference type="InterPro" id="IPR006899">
    <property type="entry name" value="HNF-1_N"/>
</dbReference>
<evidence type="ECO:0000313" key="14">
    <source>
        <dbReference type="Proteomes" id="UP000014500"/>
    </source>
</evidence>
<dbReference type="Pfam" id="PF00046">
    <property type="entry name" value="Homeodomain"/>
    <property type="match status" value="1"/>
</dbReference>
<evidence type="ECO:0000259" key="10">
    <source>
        <dbReference type="PROSITE" id="PS50071"/>
    </source>
</evidence>
<evidence type="ECO:0000256" key="8">
    <source>
        <dbReference type="RuleBase" id="RU000682"/>
    </source>
</evidence>
<dbReference type="InterPro" id="IPR044869">
    <property type="entry name" value="HNF-1_POU"/>
</dbReference>
<dbReference type="InterPro" id="IPR044866">
    <property type="entry name" value="HNF_P1"/>
</dbReference>
<evidence type="ECO:0000256" key="6">
    <source>
        <dbReference type="ARBA" id="ARBA00023242"/>
    </source>
</evidence>
<feature type="region of interest" description="Disordered" evidence="9">
    <location>
        <begin position="394"/>
        <end position="439"/>
    </location>
</feature>
<dbReference type="HOGENOM" id="CLU_624568_0_0_1"/>
<dbReference type="PANTHER" id="PTHR14618">
    <property type="entry name" value="HOMEODOX-CONTAINING PROTEIN 1 HMBOX1"/>
    <property type="match status" value="1"/>
</dbReference>
<dbReference type="EnsemblMetazoa" id="SMAR013676-RA">
    <property type="protein sequence ID" value="SMAR013676-PA"/>
    <property type="gene ID" value="SMAR013676"/>
</dbReference>
<dbReference type="CDD" id="cd00086">
    <property type="entry name" value="homeodomain"/>
    <property type="match status" value="1"/>
</dbReference>
<dbReference type="CDD" id="cd00093">
    <property type="entry name" value="HTH_XRE"/>
    <property type="match status" value="1"/>
</dbReference>
<reference evidence="14" key="1">
    <citation type="submission" date="2011-05" db="EMBL/GenBank/DDBJ databases">
        <authorList>
            <person name="Richards S.R."/>
            <person name="Qu J."/>
            <person name="Jiang H."/>
            <person name="Jhangiani S.N."/>
            <person name="Agravi P."/>
            <person name="Goodspeed R."/>
            <person name="Gross S."/>
            <person name="Mandapat C."/>
            <person name="Jackson L."/>
            <person name="Mathew T."/>
            <person name="Pu L."/>
            <person name="Thornton R."/>
            <person name="Saada N."/>
            <person name="Wilczek-Boney K.B."/>
            <person name="Lee S."/>
            <person name="Kovar C."/>
            <person name="Wu Y."/>
            <person name="Scherer S.E."/>
            <person name="Worley K.C."/>
            <person name="Muzny D.M."/>
            <person name="Gibbs R."/>
        </authorList>
    </citation>
    <scope>NUCLEOTIDE SEQUENCE</scope>
    <source>
        <strain evidence="14">Brora</strain>
    </source>
</reference>
<dbReference type="SUPFAM" id="SSF46689">
    <property type="entry name" value="Homeodomain-like"/>
    <property type="match status" value="1"/>
</dbReference>
<dbReference type="Pfam" id="PF04814">
    <property type="entry name" value="HNF-1_N"/>
    <property type="match status" value="1"/>
</dbReference>
<dbReference type="eggNOG" id="ENOG502T90R">
    <property type="taxonomic scope" value="Eukaryota"/>
</dbReference>
<dbReference type="SMART" id="SM00389">
    <property type="entry name" value="HOX"/>
    <property type="match status" value="1"/>
</dbReference>
<dbReference type="PROSITE" id="PS51936">
    <property type="entry name" value="POU_4"/>
    <property type="match status" value="1"/>
</dbReference>
<dbReference type="Gene3D" id="1.10.260.40">
    <property type="entry name" value="lambda repressor-like DNA-binding domains"/>
    <property type="match status" value="1"/>
</dbReference>
<keyword evidence="4 7" id="KW-0371">Homeobox</keyword>
<dbReference type="AlphaFoldDB" id="T1JIJ5"/>
<keyword evidence="2" id="KW-0805">Transcription regulation</keyword>
<evidence type="ECO:0000259" key="11">
    <source>
        <dbReference type="PROSITE" id="PS51936"/>
    </source>
</evidence>
<keyword evidence="3 7" id="KW-0238">DNA-binding</keyword>
<dbReference type="PANTHER" id="PTHR14618:SF0">
    <property type="entry name" value="HOMEOBOX-CONTAINING PROTEIN 1"/>
    <property type="match status" value="1"/>
</dbReference>
<evidence type="ECO:0000256" key="7">
    <source>
        <dbReference type="PROSITE-ProRule" id="PRU00108"/>
    </source>
</evidence>
<accession>T1JIJ5</accession>
<keyword evidence="6 7" id="KW-0539">Nucleus</keyword>
<dbReference type="GO" id="GO:0045893">
    <property type="term" value="P:positive regulation of DNA-templated transcription"/>
    <property type="evidence" value="ECO:0007669"/>
    <property type="project" value="InterPro"/>
</dbReference>
<keyword evidence="14" id="KW-1185">Reference proteome</keyword>
<comment type="subcellular location">
    <subcellularLocation>
        <location evidence="1 7 8">Nucleus</location>
    </subcellularLocation>
</comment>
<dbReference type="InterPro" id="IPR009057">
    <property type="entry name" value="Homeodomain-like_sf"/>
</dbReference>
<dbReference type="EMBL" id="JH431734">
    <property type="status" value="NOT_ANNOTATED_CDS"/>
    <property type="molecule type" value="Genomic_DNA"/>
</dbReference>
<dbReference type="STRING" id="126957.T1JIJ5"/>
<dbReference type="Proteomes" id="UP000014500">
    <property type="component" value="Unassembled WGS sequence"/>
</dbReference>
<evidence type="ECO:0000256" key="5">
    <source>
        <dbReference type="ARBA" id="ARBA00023163"/>
    </source>
</evidence>
<dbReference type="OMA" id="DSMTKMD"/>
<name>T1JIJ5_STRMM</name>
<feature type="compositionally biased region" description="Polar residues" evidence="9">
    <location>
        <begin position="411"/>
        <end position="421"/>
    </location>
</feature>
<reference evidence="13" key="2">
    <citation type="submission" date="2015-02" db="UniProtKB">
        <authorList>
            <consortium name="EnsemblMetazoa"/>
        </authorList>
    </citation>
    <scope>IDENTIFICATION</scope>
</reference>
<dbReference type="InterPro" id="IPR001356">
    <property type="entry name" value="HD"/>
</dbReference>
<dbReference type="PROSITE" id="PS50071">
    <property type="entry name" value="HOMEOBOX_2"/>
    <property type="match status" value="1"/>
</dbReference>
<evidence type="ECO:0000256" key="3">
    <source>
        <dbReference type="ARBA" id="ARBA00023125"/>
    </source>
</evidence>
<evidence type="ECO:0000256" key="9">
    <source>
        <dbReference type="SAM" id="MobiDB-lite"/>
    </source>
</evidence>
<dbReference type="PhylomeDB" id="T1JIJ5"/>
<dbReference type="Gene3D" id="1.10.10.60">
    <property type="entry name" value="Homeodomain-like"/>
    <property type="match status" value="1"/>
</dbReference>
<feature type="compositionally biased region" description="Polar residues" evidence="9">
    <location>
        <begin position="133"/>
        <end position="165"/>
    </location>
</feature>
<evidence type="ECO:0000313" key="13">
    <source>
        <dbReference type="EnsemblMetazoa" id="SMAR013676-PA"/>
    </source>
</evidence>
<organism evidence="13 14">
    <name type="scientific">Strigamia maritima</name>
    <name type="common">European centipede</name>
    <name type="synonym">Geophilus maritimus</name>
    <dbReference type="NCBI Taxonomy" id="126957"/>
    <lineage>
        <taxon>Eukaryota</taxon>
        <taxon>Metazoa</taxon>
        <taxon>Ecdysozoa</taxon>
        <taxon>Arthropoda</taxon>
        <taxon>Myriapoda</taxon>
        <taxon>Chilopoda</taxon>
        <taxon>Pleurostigmophora</taxon>
        <taxon>Geophilomorpha</taxon>
        <taxon>Linotaeniidae</taxon>
        <taxon>Strigamia</taxon>
    </lineage>
</organism>
<evidence type="ECO:0000259" key="12">
    <source>
        <dbReference type="PROSITE" id="PS51937"/>
    </source>
</evidence>
<dbReference type="InterPro" id="IPR010982">
    <property type="entry name" value="Lambda_DNA-bd_dom_sf"/>
</dbReference>
<sequence length="439" mass="49510">MQIQKLGRKQIYPQCSRTMASLGSGHPVLFTIEQIELIRRLRSSGISKEQVVQAFEELDRLDAELGRSYPVPMGASRATNQMGGGGLVTGQQLGLALVHLQLQQQLLRQQAAVSASAQRRPSSEGGEPAAASPPTQTSDSPPATPQTSNVNPNYLSNTPANQLTTPPRLLNGHHDQYLEDQAELLEFMKQGDMVILEEIRKFVMKYNIKQHFIAEMTKISQAYVSRYFRGEVAEMTERTKTAIYSWYLTCKKNPWKLKQICPNSGVKRMLSDSGDLIPLKRERFTFKAAHLAILEKYYNADPYPDTQTREQIVEECNRAMTKPDRDLTDKERVTLNVVTNWFNNRRKEAKQKLKQQGAFQGLDLSQSLPSQDISQAMAMNWDHLQAPTHIVCQPDIEPSESDQSQDDSDGQRSVTGRSNQMPLLRLNESPIEVKLEPGQ</sequence>
<feature type="compositionally biased region" description="Acidic residues" evidence="9">
    <location>
        <begin position="397"/>
        <end position="408"/>
    </location>
</feature>
<evidence type="ECO:0000256" key="1">
    <source>
        <dbReference type="ARBA" id="ARBA00004123"/>
    </source>
</evidence>
<dbReference type="GO" id="GO:0003691">
    <property type="term" value="F:double-stranded telomeric DNA binding"/>
    <property type="evidence" value="ECO:0007669"/>
    <property type="project" value="InterPro"/>
</dbReference>
<feature type="domain" description="Homeobox" evidence="10">
    <location>
        <begin position="277"/>
        <end position="352"/>
    </location>
</feature>
<dbReference type="SUPFAM" id="SSF47413">
    <property type="entry name" value="lambda repressor-like DNA-binding domains"/>
    <property type="match status" value="1"/>
</dbReference>
<dbReference type="InterPro" id="IPR040363">
    <property type="entry name" value="HMBOX1"/>
</dbReference>
<evidence type="ECO:0000256" key="4">
    <source>
        <dbReference type="ARBA" id="ARBA00023155"/>
    </source>
</evidence>
<keyword evidence="5" id="KW-0804">Transcription</keyword>
<feature type="domain" description="HNF-p1" evidence="12">
    <location>
        <begin position="26"/>
        <end position="57"/>
    </location>
</feature>
<feature type="DNA-binding region" description="Homeobox" evidence="7">
    <location>
        <begin position="279"/>
        <end position="353"/>
    </location>
</feature>
<dbReference type="InterPro" id="IPR001387">
    <property type="entry name" value="Cro/C1-type_HTH"/>
</dbReference>
<evidence type="ECO:0000256" key="2">
    <source>
        <dbReference type="ARBA" id="ARBA00023015"/>
    </source>
</evidence>
<proteinExistence type="predicted"/>
<dbReference type="GO" id="GO:0005634">
    <property type="term" value="C:nucleus"/>
    <property type="evidence" value="ECO:0007669"/>
    <property type="project" value="UniProtKB-SubCell"/>
</dbReference>